<dbReference type="InterPro" id="IPR041698">
    <property type="entry name" value="Methyltransf_25"/>
</dbReference>
<accession>A0ABN2ZJU0</accession>
<evidence type="ECO:0000259" key="3">
    <source>
        <dbReference type="Pfam" id="PF13649"/>
    </source>
</evidence>
<evidence type="ECO:0000313" key="4">
    <source>
        <dbReference type="EMBL" id="GAA2143350.1"/>
    </source>
</evidence>
<evidence type="ECO:0000256" key="1">
    <source>
        <dbReference type="ARBA" id="ARBA00022603"/>
    </source>
</evidence>
<keyword evidence="5" id="KW-1185">Reference proteome</keyword>
<dbReference type="CDD" id="cd02440">
    <property type="entry name" value="AdoMet_MTases"/>
    <property type="match status" value="1"/>
</dbReference>
<sequence>MPGGLFGSTVPYYARFRPGYDHRLSGLLRERFGLDGTQRVLDLGAGSGALTLPLARMVREVVAVDPEPAMLAEGRRLAARAGLTGIDWRLGDSGALLALDVGPVLLAAMGASFHWMERERPLRDLDTLVTAGGAVVLASCGARHDDLEPPPWQRVVDEVRERHLGPDRRPGAGLAAYPEVRHQDVLARSPFSRLEEAHWDGTVSRTVDQVIGLQLSFSFSSPAALGPDRPAFERDLRAALTGFQPDGRSGAASFDERVRTEVVIATRP</sequence>
<name>A0ABN2ZJU0_9ACTN</name>
<dbReference type="GO" id="GO:0008168">
    <property type="term" value="F:methyltransferase activity"/>
    <property type="evidence" value="ECO:0007669"/>
    <property type="project" value="UniProtKB-KW"/>
</dbReference>
<comment type="caution">
    <text evidence="4">The sequence shown here is derived from an EMBL/GenBank/DDBJ whole genome shotgun (WGS) entry which is preliminary data.</text>
</comment>
<dbReference type="SUPFAM" id="SSF53335">
    <property type="entry name" value="S-adenosyl-L-methionine-dependent methyltransferases"/>
    <property type="match status" value="1"/>
</dbReference>
<evidence type="ECO:0000256" key="2">
    <source>
        <dbReference type="ARBA" id="ARBA00022679"/>
    </source>
</evidence>
<dbReference type="PANTHER" id="PTHR44942">
    <property type="entry name" value="METHYLTRANSF_11 DOMAIN-CONTAINING PROTEIN"/>
    <property type="match status" value="1"/>
</dbReference>
<dbReference type="Gene3D" id="3.40.50.150">
    <property type="entry name" value="Vaccinia Virus protein VP39"/>
    <property type="match status" value="1"/>
</dbReference>
<dbReference type="InterPro" id="IPR051052">
    <property type="entry name" value="Diverse_substrate_MTase"/>
</dbReference>
<dbReference type="InterPro" id="IPR029063">
    <property type="entry name" value="SAM-dependent_MTases_sf"/>
</dbReference>
<feature type="domain" description="Methyltransferase" evidence="3">
    <location>
        <begin position="40"/>
        <end position="133"/>
    </location>
</feature>
<reference evidence="4 5" key="1">
    <citation type="journal article" date="2019" name="Int. J. Syst. Evol. Microbiol.">
        <title>The Global Catalogue of Microorganisms (GCM) 10K type strain sequencing project: providing services to taxonomists for standard genome sequencing and annotation.</title>
        <authorList>
            <consortium name="The Broad Institute Genomics Platform"/>
            <consortium name="The Broad Institute Genome Sequencing Center for Infectious Disease"/>
            <person name="Wu L."/>
            <person name="Ma J."/>
        </authorList>
    </citation>
    <scope>NUCLEOTIDE SEQUENCE [LARGE SCALE GENOMIC DNA]</scope>
    <source>
        <strain evidence="4 5">JCM 14560</strain>
    </source>
</reference>
<keyword evidence="1 4" id="KW-0489">Methyltransferase</keyword>
<dbReference type="PANTHER" id="PTHR44942:SF4">
    <property type="entry name" value="METHYLTRANSFERASE TYPE 11 DOMAIN-CONTAINING PROTEIN"/>
    <property type="match status" value="1"/>
</dbReference>
<keyword evidence="2" id="KW-0808">Transferase</keyword>
<dbReference type="GO" id="GO:0032259">
    <property type="term" value="P:methylation"/>
    <property type="evidence" value="ECO:0007669"/>
    <property type="project" value="UniProtKB-KW"/>
</dbReference>
<dbReference type="Proteomes" id="UP001422759">
    <property type="component" value="Unassembled WGS sequence"/>
</dbReference>
<protein>
    <submittedName>
        <fullName evidence="4">Class I SAM-dependent methyltransferase</fullName>
    </submittedName>
</protein>
<organism evidence="4 5">
    <name type="scientific">Kitasatospora kazusensis</name>
    <dbReference type="NCBI Taxonomy" id="407974"/>
    <lineage>
        <taxon>Bacteria</taxon>
        <taxon>Bacillati</taxon>
        <taxon>Actinomycetota</taxon>
        <taxon>Actinomycetes</taxon>
        <taxon>Kitasatosporales</taxon>
        <taxon>Streptomycetaceae</taxon>
        <taxon>Kitasatospora</taxon>
    </lineage>
</organism>
<dbReference type="Pfam" id="PF13649">
    <property type="entry name" value="Methyltransf_25"/>
    <property type="match status" value="1"/>
</dbReference>
<dbReference type="EMBL" id="BAAANT010000014">
    <property type="protein sequence ID" value="GAA2143350.1"/>
    <property type="molecule type" value="Genomic_DNA"/>
</dbReference>
<evidence type="ECO:0000313" key="5">
    <source>
        <dbReference type="Proteomes" id="UP001422759"/>
    </source>
</evidence>
<gene>
    <name evidence="4" type="ORF">GCM10009760_29620</name>
</gene>
<proteinExistence type="predicted"/>